<dbReference type="GeneID" id="54975718"/>
<dbReference type="KEGG" id="vg:54975718"/>
<dbReference type="Pfam" id="PF13392">
    <property type="entry name" value="HNH_3"/>
    <property type="match status" value="1"/>
</dbReference>
<keyword evidence="2" id="KW-0255">Endonuclease</keyword>
<name>A0A0P0UWC3_9CAUD</name>
<dbReference type="InterPro" id="IPR044925">
    <property type="entry name" value="His-Me_finger_sf"/>
</dbReference>
<sequence length="181" mass="20480">MDSIKKLIEDTTLTLEQIAKQTGAGDKRTRRVWLTYPAEFRTARKSACYRLSKLGANNPMLGKCLNEHHNYIGVVSDGKGYLMAVKPAWYTGRRGSKHVFVHQLVVCEKLCLTAMPRGWVVHHCDENPHNNDFNNLVLMTASDHRRLHSSLKGATTISKESTLKWVEAHGTPWRHDIVCSA</sequence>
<dbReference type="Proteomes" id="UP000223044">
    <property type="component" value="Segment"/>
</dbReference>
<dbReference type="InterPro" id="IPR003615">
    <property type="entry name" value="HNH_nuc"/>
</dbReference>
<accession>A0A0P0UWC3</accession>
<dbReference type="SUPFAM" id="SSF54060">
    <property type="entry name" value="His-Me finger endonucleases"/>
    <property type="match status" value="1"/>
</dbReference>
<organism evidence="2 3">
    <name type="scientific">Pectobacterium phage PPWS1</name>
    <dbReference type="NCBI Taxonomy" id="1685500"/>
    <lineage>
        <taxon>Viruses</taxon>
        <taxon>Duplodnaviria</taxon>
        <taxon>Heunggongvirae</taxon>
        <taxon>Uroviricota</taxon>
        <taxon>Caudoviricetes</taxon>
        <taxon>Autographivirales</taxon>
        <taxon>Autoscriptoviridae</taxon>
        <taxon>Corkvirinae</taxon>
        <taxon>Kotilavirus</taxon>
        <taxon>Kotilavirus PPWS1</taxon>
    </lineage>
</organism>
<protein>
    <submittedName>
        <fullName evidence="2">HNH endonuclease inducing intron mobility</fullName>
    </submittedName>
</protein>
<dbReference type="Gene3D" id="3.90.75.20">
    <property type="match status" value="1"/>
</dbReference>
<evidence type="ECO:0000259" key="1">
    <source>
        <dbReference type="Pfam" id="PF13392"/>
    </source>
</evidence>
<dbReference type="EMBL" id="LC063634">
    <property type="protein sequence ID" value="BAS69534.1"/>
    <property type="molecule type" value="Genomic_DNA"/>
</dbReference>
<keyword evidence="2" id="KW-0540">Nuclease</keyword>
<reference evidence="2 3" key="1">
    <citation type="journal article" date="2016" name="Genome Announc.">
        <title>Genome Sequence of Pectobacterium carotovorum Phage PPWS1, Isolated from Japanese Horseradish [Eutrema japonicum (Miq.) Koidz] Showing Soft-Rot Symptoms.</title>
        <authorList>
            <person name="Hirata H."/>
            <person name="Kashihara M."/>
            <person name="Horiike T."/>
            <person name="Suzuki T."/>
            <person name="Dohra H."/>
            <person name="Netsu O."/>
            <person name="Tsuyumu S."/>
        </authorList>
    </citation>
    <scope>NUCLEOTIDE SEQUENCE [LARGE SCALE GENOMIC DNA]</scope>
</reference>
<evidence type="ECO:0000313" key="2">
    <source>
        <dbReference type="EMBL" id="BAS69534.1"/>
    </source>
</evidence>
<dbReference type="GO" id="GO:0004519">
    <property type="term" value="F:endonuclease activity"/>
    <property type="evidence" value="ECO:0007669"/>
    <property type="project" value="UniProtKB-KW"/>
</dbReference>
<feature type="domain" description="HNH nuclease" evidence="1">
    <location>
        <begin position="115"/>
        <end position="146"/>
    </location>
</feature>
<evidence type="ECO:0000313" key="3">
    <source>
        <dbReference type="Proteomes" id="UP000223044"/>
    </source>
</evidence>
<keyword evidence="3" id="KW-1185">Reference proteome</keyword>
<dbReference type="RefSeq" id="YP_009785649.1">
    <property type="nucleotide sequence ID" value="NC_047758.1"/>
</dbReference>
<proteinExistence type="predicted"/>
<keyword evidence="2" id="KW-0378">Hydrolase</keyword>